<dbReference type="Proteomes" id="UP000005408">
    <property type="component" value="Unassembled WGS sequence"/>
</dbReference>
<feature type="compositionally biased region" description="Low complexity" evidence="11">
    <location>
        <begin position="402"/>
        <end position="412"/>
    </location>
</feature>
<dbReference type="GO" id="GO:0008270">
    <property type="term" value="F:zinc ion binding"/>
    <property type="evidence" value="ECO:0007669"/>
    <property type="project" value="UniProtKB-KW"/>
</dbReference>
<dbReference type="SUPFAM" id="SSF57667">
    <property type="entry name" value="beta-beta-alpha zinc fingers"/>
    <property type="match status" value="4"/>
</dbReference>
<feature type="region of interest" description="Disordered" evidence="11">
    <location>
        <begin position="320"/>
        <end position="350"/>
    </location>
</feature>
<keyword evidence="4 10" id="KW-0863">Zinc-finger</keyword>
<feature type="region of interest" description="Disordered" evidence="11">
    <location>
        <begin position="617"/>
        <end position="645"/>
    </location>
</feature>
<evidence type="ECO:0000256" key="4">
    <source>
        <dbReference type="ARBA" id="ARBA00022771"/>
    </source>
</evidence>
<organism evidence="13 14">
    <name type="scientific">Magallana gigas</name>
    <name type="common">Pacific oyster</name>
    <name type="synonym">Crassostrea gigas</name>
    <dbReference type="NCBI Taxonomy" id="29159"/>
    <lineage>
        <taxon>Eukaryota</taxon>
        <taxon>Metazoa</taxon>
        <taxon>Spiralia</taxon>
        <taxon>Lophotrochozoa</taxon>
        <taxon>Mollusca</taxon>
        <taxon>Bivalvia</taxon>
        <taxon>Autobranchia</taxon>
        <taxon>Pteriomorphia</taxon>
        <taxon>Ostreida</taxon>
        <taxon>Ostreoidea</taxon>
        <taxon>Ostreidae</taxon>
        <taxon>Magallana</taxon>
    </lineage>
</organism>
<dbReference type="AlphaFoldDB" id="A0A8W8JRB2"/>
<keyword evidence="6" id="KW-0805">Transcription regulation</keyword>
<evidence type="ECO:0000256" key="11">
    <source>
        <dbReference type="SAM" id="MobiDB-lite"/>
    </source>
</evidence>
<dbReference type="FunFam" id="3.30.160.60:FF:000126">
    <property type="entry name" value="Mds1 and evi1 complex locus protein"/>
    <property type="match status" value="1"/>
</dbReference>
<keyword evidence="8" id="KW-0804">Transcription</keyword>
<dbReference type="PROSITE" id="PS00028">
    <property type="entry name" value="ZINC_FINGER_C2H2_1"/>
    <property type="match status" value="6"/>
</dbReference>
<dbReference type="PANTHER" id="PTHR24399:SF31">
    <property type="entry name" value="ZINC FINGER PROTEIN PLAGL1"/>
    <property type="match status" value="1"/>
</dbReference>
<keyword evidence="3" id="KW-0677">Repeat</keyword>
<dbReference type="Gene3D" id="3.30.160.60">
    <property type="entry name" value="Classic Zinc Finger"/>
    <property type="match status" value="6"/>
</dbReference>
<feature type="domain" description="C2H2-type" evidence="12">
    <location>
        <begin position="172"/>
        <end position="199"/>
    </location>
</feature>
<feature type="compositionally biased region" description="Basic and acidic residues" evidence="11">
    <location>
        <begin position="618"/>
        <end position="638"/>
    </location>
</feature>
<feature type="domain" description="C2H2-type" evidence="12">
    <location>
        <begin position="596"/>
        <end position="618"/>
    </location>
</feature>
<evidence type="ECO:0000256" key="3">
    <source>
        <dbReference type="ARBA" id="ARBA00022737"/>
    </source>
</evidence>
<feature type="region of interest" description="Disordered" evidence="11">
    <location>
        <begin position="1"/>
        <end position="20"/>
    </location>
</feature>
<dbReference type="FunFam" id="3.30.160.60:FF:000112">
    <property type="entry name" value="Mds1 and evi1 complex locus protein"/>
    <property type="match status" value="1"/>
</dbReference>
<evidence type="ECO:0000256" key="1">
    <source>
        <dbReference type="ARBA" id="ARBA00004123"/>
    </source>
</evidence>
<dbReference type="GO" id="GO:0000978">
    <property type="term" value="F:RNA polymerase II cis-regulatory region sequence-specific DNA binding"/>
    <property type="evidence" value="ECO:0007669"/>
    <property type="project" value="TreeGrafter"/>
</dbReference>
<reference evidence="13" key="1">
    <citation type="submission" date="2022-08" db="UniProtKB">
        <authorList>
            <consortium name="EnsemblMetazoa"/>
        </authorList>
    </citation>
    <scope>IDENTIFICATION</scope>
    <source>
        <strain evidence="13">05x7-T-G4-1.051#20</strain>
    </source>
</reference>
<dbReference type="GO" id="GO:0002682">
    <property type="term" value="P:regulation of immune system process"/>
    <property type="evidence" value="ECO:0007669"/>
    <property type="project" value="TreeGrafter"/>
</dbReference>
<evidence type="ECO:0000256" key="7">
    <source>
        <dbReference type="ARBA" id="ARBA00023125"/>
    </source>
</evidence>
<dbReference type="SMART" id="SM00355">
    <property type="entry name" value="ZnF_C2H2"/>
    <property type="match status" value="7"/>
</dbReference>
<dbReference type="PANTHER" id="PTHR24399">
    <property type="entry name" value="ZINC FINGER AND BTB DOMAIN-CONTAINING"/>
    <property type="match status" value="1"/>
</dbReference>
<evidence type="ECO:0000259" key="12">
    <source>
        <dbReference type="PROSITE" id="PS50157"/>
    </source>
</evidence>
<evidence type="ECO:0000256" key="8">
    <source>
        <dbReference type="ARBA" id="ARBA00023163"/>
    </source>
</evidence>
<evidence type="ECO:0000256" key="10">
    <source>
        <dbReference type="PROSITE-ProRule" id="PRU00042"/>
    </source>
</evidence>
<protein>
    <recommendedName>
        <fullName evidence="12">C2H2-type domain-containing protein</fullName>
    </recommendedName>
</protein>
<keyword evidence="2" id="KW-0479">Metal-binding</keyword>
<feature type="domain" description="C2H2-type" evidence="12">
    <location>
        <begin position="201"/>
        <end position="221"/>
    </location>
</feature>
<dbReference type="Pfam" id="PF00096">
    <property type="entry name" value="zf-C2H2"/>
    <property type="match status" value="7"/>
</dbReference>
<dbReference type="PROSITE" id="PS50157">
    <property type="entry name" value="ZINC_FINGER_C2H2_2"/>
    <property type="match status" value="7"/>
</dbReference>
<evidence type="ECO:0000256" key="5">
    <source>
        <dbReference type="ARBA" id="ARBA00022833"/>
    </source>
</evidence>
<evidence type="ECO:0000256" key="2">
    <source>
        <dbReference type="ARBA" id="ARBA00022723"/>
    </source>
</evidence>
<dbReference type="InterPro" id="IPR013087">
    <property type="entry name" value="Znf_C2H2_type"/>
</dbReference>
<proteinExistence type="predicted"/>
<comment type="subcellular location">
    <subcellularLocation>
        <location evidence="1">Nucleus</location>
    </subcellularLocation>
</comment>
<sequence length="727" mass="81642">MVLDHFDGRKPTEQITTPSGDKFAGLKFLAQSCLVVSPDLINTVNCAPGSKDSENVATLEKKEGMDNLSQTSKDNENQDDDQSIMDREEKDDMEASFPMEESNFHKGNVESGRKFCCENCDKVFTDPSNLQRHIRSQHIGARSHACGECGKTFATSSGLKQHQHIHSSVKPFQCEVCLKAYTQFSNLCRHKRMHADCRQQIKCKECGQAFSTVTSLSKHKRFCEGALRNGMQLGYSQIEKELSGVPSVGVAPLNSALLLGLYRHPSYPPLYHPAGSTYPSLSGNFYSDVPNSSLASLPHNLTSPEEFFKYHRARLSLEVSQGHSGRNSVESNLSNKSLVSPKSDYEQSTSDIELDHYRSSPSESNKAVPNFDTKLFLKKEEGNHVSEFPFHISKQSTRKRVSSASSRSSNEPISEDDGSDQPLDLTKKPKTEIATPDNKRKAHVFGYQLSPDIQTSFPFRMNNPLLLQSHIYSKELPHSYADFSHYLPISNGSSTFTLSQIGQQKLDQERRNGIANHGSSPANLGSFAFQPGSKARERYSCRFCGKVFPRSANLTRHLRTHTGEQPYKCKYCERSFSISSNLQRHVRNIHNKEKPFRCELCDRCFGQQTNLDRHVKKHETGGEDLRDSPVDPELHDSRPSSTEIPSDVLVENVKTTDISFHDDISDEDIADEDSESEPDPEEMRKTILSANETQTKSANSEHGRIETNGFAKYHHFEMQKNIVVCPS</sequence>
<feature type="compositionally biased region" description="Acidic residues" evidence="11">
    <location>
        <begin position="664"/>
        <end position="680"/>
    </location>
</feature>
<dbReference type="GO" id="GO:0001228">
    <property type="term" value="F:DNA-binding transcription activator activity, RNA polymerase II-specific"/>
    <property type="evidence" value="ECO:0007669"/>
    <property type="project" value="TreeGrafter"/>
</dbReference>
<dbReference type="FunFam" id="3.30.160.60:FF:000150">
    <property type="entry name" value="Mds1 and evi1 complex locus protein"/>
    <property type="match status" value="1"/>
</dbReference>
<dbReference type="GO" id="GO:0001227">
    <property type="term" value="F:DNA-binding transcription repressor activity, RNA polymerase II-specific"/>
    <property type="evidence" value="ECO:0007669"/>
    <property type="project" value="TreeGrafter"/>
</dbReference>
<evidence type="ECO:0000256" key="6">
    <source>
        <dbReference type="ARBA" id="ARBA00023015"/>
    </source>
</evidence>
<dbReference type="GO" id="GO:0001817">
    <property type="term" value="P:regulation of cytokine production"/>
    <property type="evidence" value="ECO:0007669"/>
    <property type="project" value="TreeGrafter"/>
</dbReference>
<evidence type="ECO:0000313" key="13">
    <source>
        <dbReference type="EnsemblMetazoa" id="G20687.3:cds"/>
    </source>
</evidence>
<feature type="region of interest" description="Disordered" evidence="11">
    <location>
        <begin position="660"/>
        <end position="684"/>
    </location>
</feature>
<name>A0A8W8JRB2_MAGGI</name>
<feature type="domain" description="C2H2-type" evidence="12">
    <location>
        <begin position="567"/>
        <end position="595"/>
    </location>
</feature>
<evidence type="ECO:0000313" key="14">
    <source>
        <dbReference type="Proteomes" id="UP000005408"/>
    </source>
</evidence>
<dbReference type="EnsemblMetazoa" id="G20687.3">
    <property type="protein sequence ID" value="G20687.3:cds"/>
    <property type="gene ID" value="G20687"/>
</dbReference>
<feature type="domain" description="C2H2-type" evidence="12">
    <location>
        <begin position="144"/>
        <end position="171"/>
    </location>
</feature>
<keyword evidence="5" id="KW-0862">Zinc</keyword>
<dbReference type="FunFam" id="3.30.160.60:FF:000929">
    <property type="entry name" value="Uncharacterized protein, isoform B"/>
    <property type="match status" value="1"/>
</dbReference>
<keyword evidence="14" id="KW-1185">Reference proteome</keyword>
<feature type="region of interest" description="Disordered" evidence="11">
    <location>
        <begin position="388"/>
        <end position="439"/>
    </location>
</feature>
<keyword evidence="9" id="KW-0539">Nucleus</keyword>
<dbReference type="GO" id="GO:0005654">
    <property type="term" value="C:nucleoplasm"/>
    <property type="evidence" value="ECO:0007669"/>
    <property type="project" value="TreeGrafter"/>
</dbReference>
<feature type="domain" description="C2H2-type" evidence="12">
    <location>
        <begin position="115"/>
        <end position="143"/>
    </location>
</feature>
<accession>A0A8W8JRB2</accession>
<dbReference type="FunFam" id="3.30.160.60:FF:000159">
    <property type="entry name" value="Mds1 and evi1 complex locus protein"/>
    <property type="match status" value="1"/>
</dbReference>
<dbReference type="InterPro" id="IPR036236">
    <property type="entry name" value="Znf_C2H2_sf"/>
</dbReference>
<feature type="compositionally biased region" description="Basic and acidic residues" evidence="11">
    <location>
        <begin position="1"/>
        <end position="12"/>
    </location>
</feature>
<feature type="domain" description="C2H2-type" evidence="12">
    <location>
        <begin position="539"/>
        <end position="566"/>
    </location>
</feature>
<evidence type="ECO:0000256" key="9">
    <source>
        <dbReference type="ARBA" id="ARBA00023242"/>
    </source>
</evidence>
<feature type="region of interest" description="Disordered" evidence="11">
    <location>
        <begin position="60"/>
        <end position="82"/>
    </location>
</feature>
<keyword evidence="7" id="KW-0238">DNA-binding</keyword>